<feature type="compositionally biased region" description="Basic residues" evidence="2">
    <location>
        <begin position="20"/>
        <end position="36"/>
    </location>
</feature>
<feature type="domain" description="CCHC-type" evidence="3">
    <location>
        <begin position="48"/>
        <end position="63"/>
    </location>
</feature>
<protein>
    <recommendedName>
        <fullName evidence="3">CCHC-type domain-containing protein</fullName>
    </recommendedName>
</protein>
<keyword evidence="1" id="KW-0862">Zinc</keyword>
<accession>A0A3Q4H0A0</accession>
<dbReference type="Proteomes" id="UP000261580">
    <property type="component" value="Unassembled WGS sequence"/>
</dbReference>
<dbReference type="GeneTree" id="ENSGT00940000177965"/>
<feature type="region of interest" description="Disordered" evidence="2">
    <location>
        <begin position="19"/>
        <end position="43"/>
    </location>
</feature>
<dbReference type="Ensembl" id="ENSNBRT00000009880.1">
    <property type="protein sequence ID" value="ENSNBRP00000009612.1"/>
    <property type="gene ID" value="ENSNBRG00000007497.1"/>
</dbReference>
<evidence type="ECO:0000313" key="5">
    <source>
        <dbReference type="Proteomes" id="UP000261580"/>
    </source>
</evidence>
<keyword evidence="1" id="KW-0479">Metal-binding</keyword>
<dbReference type="InterPro" id="IPR036875">
    <property type="entry name" value="Znf_CCHC_sf"/>
</dbReference>
<dbReference type="PROSITE" id="PS50158">
    <property type="entry name" value="ZF_CCHC"/>
    <property type="match status" value="1"/>
</dbReference>
<dbReference type="GO" id="GO:0008270">
    <property type="term" value="F:zinc ion binding"/>
    <property type="evidence" value="ECO:0007669"/>
    <property type="project" value="UniProtKB-KW"/>
</dbReference>
<evidence type="ECO:0000259" key="3">
    <source>
        <dbReference type="PROSITE" id="PS50158"/>
    </source>
</evidence>
<dbReference type="Pfam" id="PF00098">
    <property type="entry name" value="zf-CCHC"/>
    <property type="match status" value="1"/>
</dbReference>
<reference evidence="4" key="1">
    <citation type="submission" date="2025-08" db="UniProtKB">
        <authorList>
            <consortium name="Ensembl"/>
        </authorList>
    </citation>
    <scope>IDENTIFICATION</scope>
</reference>
<dbReference type="GO" id="GO:0003676">
    <property type="term" value="F:nucleic acid binding"/>
    <property type="evidence" value="ECO:0007669"/>
    <property type="project" value="InterPro"/>
</dbReference>
<evidence type="ECO:0000256" key="2">
    <source>
        <dbReference type="SAM" id="MobiDB-lite"/>
    </source>
</evidence>
<organism evidence="4 5">
    <name type="scientific">Neolamprologus brichardi</name>
    <name type="common">Fairy cichlid</name>
    <name type="synonym">Lamprologus brichardi</name>
    <dbReference type="NCBI Taxonomy" id="32507"/>
    <lineage>
        <taxon>Eukaryota</taxon>
        <taxon>Metazoa</taxon>
        <taxon>Chordata</taxon>
        <taxon>Craniata</taxon>
        <taxon>Vertebrata</taxon>
        <taxon>Euteleostomi</taxon>
        <taxon>Actinopterygii</taxon>
        <taxon>Neopterygii</taxon>
        <taxon>Teleostei</taxon>
        <taxon>Neoteleostei</taxon>
        <taxon>Acanthomorphata</taxon>
        <taxon>Ovalentaria</taxon>
        <taxon>Cichlomorphae</taxon>
        <taxon>Cichliformes</taxon>
        <taxon>Cichlidae</taxon>
        <taxon>African cichlids</taxon>
        <taxon>Pseudocrenilabrinae</taxon>
        <taxon>Lamprologini</taxon>
        <taxon>Neolamprologus</taxon>
    </lineage>
</organism>
<evidence type="ECO:0000256" key="1">
    <source>
        <dbReference type="PROSITE-ProRule" id="PRU00047"/>
    </source>
</evidence>
<keyword evidence="5" id="KW-1185">Reference proteome</keyword>
<dbReference type="SMART" id="SM00343">
    <property type="entry name" value="ZnF_C2HC"/>
    <property type="match status" value="1"/>
</dbReference>
<name>A0A3Q4H0A0_NEOBR</name>
<proteinExistence type="predicted"/>
<evidence type="ECO:0000313" key="4">
    <source>
        <dbReference type="Ensembl" id="ENSNBRP00000009612.1"/>
    </source>
</evidence>
<dbReference type="Gene3D" id="4.10.60.10">
    <property type="entry name" value="Zinc finger, CCHC-type"/>
    <property type="match status" value="1"/>
</dbReference>
<dbReference type="InterPro" id="IPR001878">
    <property type="entry name" value="Znf_CCHC"/>
</dbReference>
<dbReference type="Bgee" id="ENSNBRG00000007497">
    <property type="expression patterns" value="Expressed in mesonephros and 4 other cell types or tissues"/>
</dbReference>
<reference evidence="4" key="2">
    <citation type="submission" date="2025-09" db="UniProtKB">
        <authorList>
            <consortium name="Ensembl"/>
        </authorList>
    </citation>
    <scope>IDENTIFICATION</scope>
</reference>
<keyword evidence="1" id="KW-0863">Zinc-finger</keyword>
<dbReference type="AlphaFoldDB" id="A0A3Q4H0A0"/>
<dbReference type="SUPFAM" id="SSF57756">
    <property type="entry name" value="Retrovirus zinc finger-like domains"/>
    <property type="match status" value="1"/>
</dbReference>
<sequence length="73" mass="8234">ISMNDTFLWRSLTGAGLMQKKGRGMHSGRARGRGRATHTPNSGFSTTCWRCGKEGHFVRDCKKQRRQVGNRPD</sequence>